<dbReference type="STRING" id="416943.SAMN05445871_2010"/>
<keyword evidence="2" id="KW-0732">Signal</keyword>
<gene>
    <name evidence="3" type="ORF">SAMN05192542_103314</name>
</gene>
<evidence type="ECO:0000256" key="2">
    <source>
        <dbReference type="SAM" id="SignalP"/>
    </source>
</evidence>
<feature type="region of interest" description="Disordered" evidence="1">
    <location>
        <begin position="161"/>
        <end position="210"/>
    </location>
</feature>
<evidence type="ECO:0000313" key="4">
    <source>
        <dbReference type="Proteomes" id="UP000199120"/>
    </source>
</evidence>
<feature type="chain" id="PRO_5030028999" evidence="2">
    <location>
        <begin position="34"/>
        <end position="210"/>
    </location>
</feature>
<reference evidence="4" key="1">
    <citation type="submission" date="2016-10" db="EMBL/GenBank/DDBJ databases">
        <authorList>
            <person name="Varghese N."/>
            <person name="Submissions S."/>
        </authorList>
    </citation>
    <scope>NUCLEOTIDE SEQUENCE [LARGE SCALE GENOMIC DNA]</scope>
    <source>
        <strain evidence="4">LMG 26416</strain>
    </source>
</reference>
<sequence>MTSIQRMAARHGRVAGAVLAVAAMLAAPLAAHAQFAGDPVKELAAPPSAQLPLKPNPGFAQFPRYVGMLGNRQIVLRLGAKTDDPQGVHGEYQYTDTGEVLVVAGDRDGSTLEIEESNDGTHIVGNWVGTFAADGSVAGDRMNIDDSNPQPFELKPLAAGQAVPPASLMPAAANPQPAVSPQQTQQAAPSAKAGQGGQPVGGVSNLTTGD</sequence>
<dbReference type="RefSeq" id="WP_244283773.1">
    <property type="nucleotide sequence ID" value="NZ_FNSR01000001.1"/>
</dbReference>
<dbReference type="AlphaFoldDB" id="A0A1H7JLP8"/>
<proteinExistence type="predicted"/>
<evidence type="ECO:0000313" key="3">
    <source>
        <dbReference type="EMBL" id="SEK74860.1"/>
    </source>
</evidence>
<dbReference type="Proteomes" id="UP000199120">
    <property type="component" value="Unassembled WGS sequence"/>
</dbReference>
<dbReference type="EMBL" id="FOAJ01000003">
    <property type="protein sequence ID" value="SEK74860.1"/>
    <property type="molecule type" value="Genomic_DNA"/>
</dbReference>
<accession>A0A1H7JLP8</accession>
<name>A0A1H7JLP8_9BURK</name>
<feature type="compositionally biased region" description="Low complexity" evidence="1">
    <location>
        <begin position="175"/>
        <end position="193"/>
    </location>
</feature>
<feature type="signal peptide" evidence="2">
    <location>
        <begin position="1"/>
        <end position="33"/>
    </location>
</feature>
<protein>
    <submittedName>
        <fullName evidence="3">Uncharacterized protein</fullName>
    </submittedName>
</protein>
<organism evidence="3 4">
    <name type="scientific">Paraburkholderia caballeronis</name>
    <dbReference type="NCBI Taxonomy" id="416943"/>
    <lineage>
        <taxon>Bacteria</taxon>
        <taxon>Pseudomonadati</taxon>
        <taxon>Pseudomonadota</taxon>
        <taxon>Betaproteobacteria</taxon>
        <taxon>Burkholderiales</taxon>
        <taxon>Burkholderiaceae</taxon>
        <taxon>Paraburkholderia</taxon>
    </lineage>
</organism>
<evidence type="ECO:0000256" key="1">
    <source>
        <dbReference type="SAM" id="MobiDB-lite"/>
    </source>
</evidence>
<keyword evidence="4" id="KW-1185">Reference proteome</keyword>